<evidence type="ECO:0000256" key="1">
    <source>
        <dbReference type="ARBA" id="ARBA00007594"/>
    </source>
</evidence>
<dbReference type="Pfam" id="PF00327">
    <property type="entry name" value="Ribosomal_L30"/>
    <property type="match status" value="1"/>
</dbReference>
<dbReference type="SUPFAM" id="SSF55129">
    <property type="entry name" value="Ribosomal protein L30p/L7e"/>
    <property type="match status" value="1"/>
</dbReference>
<accession>A0A2P6V1Q9</accession>
<name>A0A2P6V1Q9_9CHLO</name>
<keyword evidence="3" id="KW-0687">Ribonucleoprotein</keyword>
<keyword evidence="2" id="KW-0689">Ribosomal protein</keyword>
<dbReference type="PANTHER" id="PTHR15892">
    <property type="entry name" value="MITOCHONDRIAL RIBOSOMAL PROTEIN L30"/>
    <property type="match status" value="1"/>
</dbReference>
<sequence>MSAPVQSLFITLKRSFAGTREHHVRILQGLGLRYRQQTVQQPNKEHVRGAINKVRHLLLVETDQQRAARLAAEAAAKAPRPPLVVRH</sequence>
<dbReference type="AlphaFoldDB" id="A0A2P6V1Q9"/>
<proteinExistence type="inferred from homology"/>
<reference evidence="6 7" key="1">
    <citation type="journal article" date="2018" name="Plant J.">
        <title>Genome sequences of Chlorella sorokiniana UTEX 1602 and Micractinium conductrix SAG 241.80: implications to maltose excretion by a green alga.</title>
        <authorList>
            <person name="Arriola M.B."/>
            <person name="Velmurugan N."/>
            <person name="Zhang Y."/>
            <person name="Plunkett M.H."/>
            <person name="Hondzo H."/>
            <person name="Barney B.M."/>
        </authorList>
    </citation>
    <scope>NUCLEOTIDE SEQUENCE [LARGE SCALE GENOMIC DNA]</scope>
    <source>
        <strain evidence="6 7">SAG 241.80</strain>
    </source>
</reference>
<evidence type="ECO:0000256" key="3">
    <source>
        <dbReference type="ARBA" id="ARBA00023274"/>
    </source>
</evidence>
<dbReference type="GO" id="GO:0006412">
    <property type="term" value="P:translation"/>
    <property type="evidence" value="ECO:0007669"/>
    <property type="project" value="InterPro"/>
</dbReference>
<dbReference type="GO" id="GO:0005739">
    <property type="term" value="C:mitochondrion"/>
    <property type="evidence" value="ECO:0007669"/>
    <property type="project" value="TreeGrafter"/>
</dbReference>
<keyword evidence="7" id="KW-1185">Reference proteome</keyword>
<dbReference type="PANTHER" id="PTHR15892:SF2">
    <property type="entry name" value="LARGE RIBOSOMAL SUBUNIT PROTEIN UL30M"/>
    <property type="match status" value="1"/>
</dbReference>
<dbReference type="Gene3D" id="3.30.1390.20">
    <property type="entry name" value="Ribosomal protein L30, ferredoxin-like fold domain"/>
    <property type="match status" value="1"/>
</dbReference>
<dbReference type="STRING" id="554055.A0A2P6V1Q9"/>
<dbReference type="NCBIfam" id="TIGR01308">
    <property type="entry name" value="rpmD_bact"/>
    <property type="match status" value="1"/>
</dbReference>
<dbReference type="InterPro" id="IPR005996">
    <property type="entry name" value="Ribosomal_uL30_bac-type"/>
</dbReference>
<dbReference type="InterPro" id="IPR016082">
    <property type="entry name" value="Ribosomal_uL30_ferredoxin-like"/>
</dbReference>
<dbReference type="CDD" id="cd01658">
    <property type="entry name" value="Ribosomal_L30"/>
    <property type="match status" value="1"/>
</dbReference>
<dbReference type="EMBL" id="LHPF02000043">
    <property type="protein sequence ID" value="PSC68015.1"/>
    <property type="molecule type" value="Genomic_DNA"/>
</dbReference>
<evidence type="ECO:0000313" key="6">
    <source>
        <dbReference type="EMBL" id="PSC68015.1"/>
    </source>
</evidence>
<comment type="similarity">
    <text evidence="1">Belongs to the universal ribosomal protein uL30 family.</text>
</comment>
<dbReference type="GO" id="GO:0015934">
    <property type="term" value="C:large ribosomal subunit"/>
    <property type="evidence" value="ECO:0007669"/>
    <property type="project" value="InterPro"/>
</dbReference>
<gene>
    <name evidence="6" type="ORF">C2E20_8344</name>
</gene>
<evidence type="ECO:0000256" key="2">
    <source>
        <dbReference type="ARBA" id="ARBA00022980"/>
    </source>
</evidence>
<dbReference type="GO" id="GO:0003735">
    <property type="term" value="F:structural constituent of ribosome"/>
    <property type="evidence" value="ECO:0007669"/>
    <property type="project" value="InterPro"/>
</dbReference>
<dbReference type="OrthoDB" id="509901at2759"/>
<organism evidence="6 7">
    <name type="scientific">Micractinium conductrix</name>
    <dbReference type="NCBI Taxonomy" id="554055"/>
    <lineage>
        <taxon>Eukaryota</taxon>
        <taxon>Viridiplantae</taxon>
        <taxon>Chlorophyta</taxon>
        <taxon>core chlorophytes</taxon>
        <taxon>Trebouxiophyceae</taxon>
        <taxon>Chlorellales</taxon>
        <taxon>Chlorellaceae</taxon>
        <taxon>Chlorella clade</taxon>
        <taxon>Micractinium</taxon>
    </lineage>
</organism>
<comment type="caution">
    <text evidence="6">The sequence shown here is derived from an EMBL/GenBank/DDBJ whole genome shotgun (WGS) entry which is preliminary data.</text>
</comment>
<dbReference type="InterPro" id="IPR036919">
    <property type="entry name" value="Ribo_uL30_ferredoxin-like_sf"/>
</dbReference>
<evidence type="ECO:0000313" key="7">
    <source>
        <dbReference type="Proteomes" id="UP000239649"/>
    </source>
</evidence>
<dbReference type="HAMAP" id="MF_01371_B">
    <property type="entry name" value="Ribosomal_uL30_B"/>
    <property type="match status" value="1"/>
</dbReference>
<dbReference type="Proteomes" id="UP000239649">
    <property type="component" value="Unassembled WGS sequence"/>
</dbReference>
<feature type="domain" description="Large ribosomal subunit protein uL30-like ferredoxin-like fold" evidence="5">
    <location>
        <begin position="8"/>
        <end position="57"/>
    </location>
</feature>
<evidence type="ECO:0000256" key="4">
    <source>
        <dbReference type="ARBA" id="ARBA00035281"/>
    </source>
</evidence>
<evidence type="ECO:0000259" key="5">
    <source>
        <dbReference type="Pfam" id="PF00327"/>
    </source>
</evidence>
<protein>
    <recommendedName>
        <fullName evidence="4">Large ribosomal subunit protein uL30m</fullName>
    </recommendedName>
</protein>